<dbReference type="InterPro" id="IPR001789">
    <property type="entry name" value="Sig_transdc_resp-reg_receiver"/>
</dbReference>
<dbReference type="InterPro" id="IPR013655">
    <property type="entry name" value="PAS_fold_3"/>
</dbReference>
<dbReference type="InterPro" id="IPR000014">
    <property type="entry name" value="PAS"/>
</dbReference>
<feature type="domain" description="Response regulatory" evidence="4">
    <location>
        <begin position="8"/>
        <end position="124"/>
    </location>
</feature>
<dbReference type="Pfam" id="PF08447">
    <property type="entry name" value="PAS_3"/>
    <property type="match status" value="1"/>
</dbReference>
<evidence type="ECO:0000313" key="9">
    <source>
        <dbReference type="EMBL" id="MCS0608689.1"/>
    </source>
</evidence>
<dbReference type="SUPFAM" id="SSF55781">
    <property type="entry name" value="GAF domain-like"/>
    <property type="match status" value="1"/>
</dbReference>
<feature type="domain" description="HD" evidence="7">
    <location>
        <begin position="608"/>
        <end position="730"/>
    </location>
</feature>
<feature type="domain" description="PAC" evidence="6">
    <location>
        <begin position="349"/>
        <end position="401"/>
    </location>
</feature>
<evidence type="ECO:0000259" key="8">
    <source>
        <dbReference type="PROSITE" id="PS51832"/>
    </source>
</evidence>
<name>A0ABT2BJL5_9BURK</name>
<evidence type="ECO:0000259" key="4">
    <source>
        <dbReference type="PROSITE" id="PS50110"/>
    </source>
</evidence>
<dbReference type="InterPro" id="IPR006675">
    <property type="entry name" value="HDIG_dom"/>
</dbReference>
<dbReference type="InterPro" id="IPR029016">
    <property type="entry name" value="GAF-like_dom_sf"/>
</dbReference>
<dbReference type="InterPro" id="IPR037522">
    <property type="entry name" value="HD_GYP_dom"/>
</dbReference>
<dbReference type="Gene3D" id="3.30.450.40">
    <property type="match status" value="1"/>
</dbReference>
<dbReference type="SMART" id="SM00091">
    <property type="entry name" value="PAS"/>
    <property type="match status" value="2"/>
</dbReference>
<feature type="domain" description="HD-GYP" evidence="8">
    <location>
        <begin position="586"/>
        <end position="781"/>
    </location>
</feature>
<comment type="caution">
    <text evidence="3">Lacks conserved residue(s) required for the propagation of feature annotation.</text>
</comment>
<dbReference type="PROSITE" id="PS50113">
    <property type="entry name" value="PAC"/>
    <property type="match status" value="1"/>
</dbReference>
<accession>A0ABT2BJL5</accession>
<dbReference type="InterPro" id="IPR000700">
    <property type="entry name" value="PAS-assoc_C"/>
</dbReference>
<keyword evidence="1" id="KW-0808">Transferase</keyword>
<dbReference type="Gene3D" id="3.30.450.20">
    <property type="entry name" value="PAS domain"/>
    <property type="match status" value="2"/>
</dbReference>
<dbReference type="InterPro" id="IPR003018">
    <property type="entry name" value="GAF"/>
</dbReference>
<keyword evidence="10" id="KW-1185">Reference proteome</keyword>
<dbReference type="NCBIfam" id="TIGR00277">
    <property type="entry name" value="HDIG"/>
    <property type="match status" value="1"/>
</dbReference>
<dbReference type="Pfam" id="PF13487">
    <property type="entry name" value="HD_5"/>
    <property type="match status" value="1"/>
</dbReference>
<dbReference type="Pfam" id="PF00989">
    <property type="entry name" value="PAS"/>
    <property type="match status" value="1"/>
</dbReference>
<dbReference type="PANTHER" id="PTHR43155:SF2">
    <property type="entry name" value="CYCLIC DI-GMP PHOSPHODIESTERASE PA4108"/>
    <property type="match status" value="1"/>
</dbReference>
<dbReference type="InterPro" id="IPR013767">
    <property type="entry name" value="PAS_fold"/>
</dbReference>
<dbReference type="SUPFAM" id="SSF55785">
    <property type="entry name" value="PYP-like sensor domain (PAS domain)"/>
    <property type="match status" value="2"/>
</dbReference>
<dbReference type="InterPro" id="IPR006674">
    <property type="entry name" value="HD_domain"/>
</dbReference>
<organism evidence="9 10">
    <name type="scientific">Massilia solisilvae</name>
    <dbReference type="NCBI Taxonomy" id="1811225"/>
    <lineage>
        <taxon>Bacteria</taxon>
        <taxon>Pseudomonadati</taxon>
        <taxon>Pseudomonadota</taxon>
        <taxon>Betaproteobacteria</taxon>
        <taxon>Burkholderiales</taxon>
        <taxon>Oxalobacteraceae</taxon>
        <taxon>Telluria group</taxon>
        <taxon>Massilia</taxon>
    </lineage>
</organism>
<dbReference type="Pfam" id="PF13185">
    <property type="entry name" value="GAF_2"/>
    <property type="match status" value="1"/>
</dbReference>
<dbReference type="SUPFAM" id="SSF52172">
    <property type="entry name" value="CheY-like"/>
    <property type="match status" value="1"/>
</dbReference>
<dbReference type="SUPFAM" id="SSF109604">
    <property type="entry name" value="HD-domain/PDEase-like"/>
    <property type="match status" value="1"/>
</dbReference>
<dbReference type="CDD" id="cd00077">
    <property type="entry name" value="HDc"/>
    <property type="match status" value="1"/>
</dbReference>
<dbReference type="PROSITE" id="PS51831">
    <property type="entry name" value="HD"/>
    <property type="match status" value="1"/>
</dbReference>
<evidence type="ECO:0000259" key="7">
    <source>
        <dbReference type="PROSITE" id="PS51831"/>
    </source>
</evidence>
<evidence type="ECO:0000256" key="2">
    <source>
        <dbReference type="ARBA" id="ARBA00022777"/>
    </source>
</evidence>
<evidence type="ECO:0000313" key="10">
    <source>
        <dbReference type="Proteomes" id="UP001205861"/>
    </source>
</evidence>
<evidence type="ECO:0000256" key="3">
    <source>
        <dbReference type="PROSITE-ProRule" id="PRU00169"/>
    </source>
</evidence>
<dbReference type="PROSITE" id="PS50110">
    <property type="entry name" value="RESPONSE_REGULATORY"/>
    <property type="match status" value="1"/>
</dbReference>
<dbReference type="EMBL" id="JANUGV010000002">
    <property type="protein sequence ID" value="MCS0608689.1"/>
    <property type="molecule type" value="Genomic_DNA"/>
</dbReference>
<protein>
    <submittedName>
        <fullName evidence="9">HD domain-containing protein</fullName>
    </submittedName>
</protein>
<evidence type="ECO:0000256" key="1">
    <source>
        <dbReference type="ARBA" id="ARBA00022679"/>
    </source>
</evidence>
<dbReference type="CDD" id="cd00130">
    <property type="entry name" value="PAS"/>
    <property type="match status" value="2"/>
</dbReference>
<dbReference type="InterPro" id="IPR035965">
    <property type="entry name" value="PAS-like_dom_sf"/>
</dbReference>
<dbReference type="Pfam" id="PF00072">
    <property type="entry name" value="Response_reg"/>
    <property type="match status" value="1"/>
</dbReference>
<dbReference type="CDD" id="cd00156">
    <property type="entry name" value="REC"/>
    <property type="match status" value="1"/>
</dbReference>
<dbReference type="SMART" id="SM00471">
    <property type="entry name" value="HDc"/>
    <property type="match status" value="1"/>
</dbReference>
<gene>
    <name evidence="9" type="ORF">NX773_10990</name>
</gene>
<proteinExistence type="predicted"/>
<dbReference type="PROSITE" id="PS50112">
    <property type="entry name" value="PAS"/>
    <property type="match status" value="1"/>
</dbReference>
<dbReference type="PANTHER" id="PTHR43155">
    <property type="entry name" value="CYCLIC DI-GMP PHOSPHODIESTERASE PA4108-RELATED"/>
    <property type="match status" value="1"/>
</dbReference>
<dbReference type="NCBIfam" id="TIGR00229">
    <property type="entry name" value="sensory_box"/>
    <property type="match status" value="2"/>
</dbReference>
<dbReference type="RefSeq" id="WP_258856364.1">
    <property type="nucleotide sequence ID" value="NZ_JANUGV010000002.1"/>
</dbReference>
<comment type="caution">
    <text evidence="9">The sequence shown here is derived from an EMBL/GenBank/DDBJ whole genome shotgun (WGS) entry which is preliminary data.</text>
</comment>
<dbReference type="Proteomes" id="UP001205861">
    <property type="component" value="Unassembled WGS sequence"/>
</dbReference>
<dbReference type="PROSITE" id="PS51832">
    <property type="entry name" value="HD_GYP"/>
    <property type="match status" value="1"/>
</dbReference>
<dbReference type="Gene3D" id="3.40.50.2300">
    <property type="match status" value="1"/>
</dbReference>
<reference evidence="9 10" key="1">
    <citation type="submission" date="2022-08" db="EMBL/GenBank/DDBJ databases">
        <title>Reclassification of Massilia species as members of the genera Telluria, Duganella, Pseudoduganella, Mokoshia gen. nov. and Zemynaea gen. nov. using orthogonal and non-orthogonal genome-based approaches.</title>
        <authorList>
            <person name="Bowman J.P."/>
        </authorList>
    </citation>
    <scope>NUCLEOTIDE SEQUENCE [LARGE SCALE GENOMIC DNA]</scope>
    <source>
        <strain evidence="9 10">JCM 31607</strain>
    </source>
</reference>
<sequence>MKRNELRKVLILDASAVDAARMTSVMERDGFAFEAKRVEDRASFQQALEGFAPDLVLVEHGTPGLDGRAAIELARKTCPEAPVVVVSCALGDELATELLKTGAKDYVLKSNLGRLVPVITRALNEEYAIRERKRIERELRESHALLKGLCNAIPVGVVVRDQDGVITFVNNEAERLIGMSWQELIGQRSKVAERHATDEQGHPLAEADMPHMTVLRTGEPVRGFRMETDGPGHRLKLLVNAAPLQFKDRQVVSVVTTLEDATQLGDTLQLLARREQELHLALRAARMITWVLMVPGREISHSEEAAEFFERPAGFTVPSLERFLEIVHPDDREEVTASLALAIAEGPQYKSECRVQMGDGRWRWFSIQGDVVRDAAGTALKLVGVIWDSHERKEDDIALRRANRALQVISAVNDELIHASDVQALLDSVCRVTVETGGYALAWVGKLEHAPVKRARLVSQYGCAGNMDDLDIRWDDSIYGQGPTGQAIKTRQAQVVNQIPGAASFEPWRAAVADRFGSGIWLPLIHQDDVLGTLTIYAREQNAFSPTEVTLLKDLADDLAYGMASIAARTERDRIRIENDKYQAQLQRSLVASIQTLSTMLEMRDAYTAGHQHRVAMLSEAIARELGLDEHRIEGLRLAASVHDVGKIRVPSEILNKPGRLEDVEFSLIKLHPKTGYEILKDVEFPWPIARIVLEHHERMDGTGYPRGLRGDETLLESRIVMVADVVEAMTSHRPYRPGLGLAAALAEIQANRGSWYDPTVVDACLAVFKSGKFSFEAGLATPPDLGHPS</sequence>
<evidence type="ECO:0000259" key="5">
    <source>
        <dbReference type="PROSITE" id="PS50112"/>
    </source>
</evidence>
<evidence type="ECO:0000259" key="6">
    <source>
        <dbReference type="PROSITE" id="PS50113"/>
    </source>
</evidence>
<dbReference type="Gene3D" id="1.10.3210.10">
    <property type="entry name" value="Hypothetical protein af1432"/>
    <property type="match status" value="1"/>
</dbReference>
<dbReference type="SMART" id="SM00448">
    <property type="entry name" value="REC"/>
    <property type="match status" value="1"/>
</dbReference>
<keyword evidence="2" id="KW-0418">Kinase</keyword>
<dbReference type="InterPro" id="IPR003607">
    <property type="entry name" value="HD/PDEase_dom"/>
</dbReference>
<dbReference type="InterPro" id="IPR011006">
    <property type="entry name" value="CheY-like_superfamily"/>
</dbReference>
<feature type="domain" description="PAS" evidence="5">
    <location>
        <begin position="142"/>
        <end position="187"/>
    </location>
</feature>